<dbReference type="InterPro" id="IPR054722">
    <property type="entry name" value="PolX-like_BBD"/>
</dbReference>
<dbReference type="EMBL" id="JBDFQZ010000013">
    <property type="protein sequence ID" value="KAK9667858.1"/>
    <property type="molecule type" value="Genomic_DNA"/>
</dbReference>
<feature type="region of interest" description="Disordered" evidence="2">
    <location>
        <begin position="247"/>
        <end position="276"/>
    </location>
</feature>
<reference evidence="4" key="1">
    <citation type="submission" date="2024-03" db="EMBL/GenBank/DDBJ databases">
        <title>WGS assembly of Saponaria officinalis var. Norfolk2.</title>
        <authorList>
            <person name="Jenkins J."/>
            <person name="Shu S."/>
            <person name="Grimwood J."/>
            <person name="Barry K."/>
            <person name="Goodstein D."/>
            <person name="Schmutz J."/>
            <person name="Leebens-Mack J."/>
            <person name="Osbourn A."/>
        </authorList>
    </citation>
    <scope>NUCLEOTIDE SEQUENCE [LARGE SCALE GENOMIC DNA]</scope>
    <source>
        <strain evidence="4">JIC</strain>
    </source>
</reference>
<dbReference type="GO" id="GO:0008270">
    <property type="term" value="F:zinc ion binding"/>
    <property type="evidence" value="ECO:0007669"/>
    <property type="project" value="UniProtKB-KW"/>
</dbReference>
<evidence type="ECO:0000256" key="1">
    <source>
        <dbReference type="PROSITE-ProRule" id="PRU00047"/>
    </source>
</evidence>
<dbReference type="Pfam" id="PF22936">
    <property type="entry name" value="Pol_BBD"/>
    <property type="match status" value="1"/>
</dbReference>
<dbReference type="Pfam" id="PF00098">
    <property type="entry name" value="zf-CCHC"/>
    <property type="match status" value="1"/>
</dbReference>
<name>A0AAW1GSU7_SAPOF</name>
<sequence>MSSVLAKTLPDLTKLEQLDGNNYKRWSQKLMMFFEQLEIDDVLFSDPPVPVKETPAASSVENTSPVVSVVMSNEEAIKKFEKDNKTVRCQLLNNMTDTLFDLFMVHKSAKLIWESLEAKYGADDSGKKKYVVGKWLEFQMVDGKPIMEQVHVYENLCVDVVNEGMKLDDNFMANVLLEKFRPSWSDYMNHLKDKKKDMSLQELVGHMRTEEANRLKYKPFSLSLNTSVVAVKANLVESGSPSNFEKFKGKGKAKVGAGKNQGPIKKNGPRKHTKPVAKIQKPKGPIICYVCGKTGHKAYQCTEKKTADANVDVTDDVIVAVVVEANLVGNTAELILDTGASRYVCADKGLFAEFEEVADGECVYIGNSTFALITGKGKIFLKLTSGKTLALTNVLYVPSLRRNLVSGALLNKTGLKLVFEADKVVMSRNGEFLGKGYLSGGLFVLNTDSFFNNIASTSAYIAESIDV</sequence>
<gene>
    <name evidence="4" type="ORF">RND81_13G016100</name>
</gene>
<dbReference type="SMART" id="SM00343">
    <property type="entry name" value="ZnF_C2HC"/>
    <property type="match status" value="1"/>
</dbReference>
<dbReference type="AlphaFoldDB" id="A0AAW1GSU7"/>
<evidence type="ECO:0000259" key="3">
    <source>
        <dbReference type="PROSITE" id="PS50158"/>
    </source>
</evidence>
<protein>
    <recommendedName>
        <fullName evidence="3">CCHC-type domain-containing protein</fullName>
    </recommendedName>
</protein>
<proteinExistence type="predicted"/>
<evidence type="ECO:0000256" key="2">
    <source>
        <dbReference type="SAM" id="MobiDB-lite"/>
    </source>
</evidence>
<keyword evidence="1" id="KW-0479">Metal-binding</keyword>
<feature type="domain" description="CCHC-type" evidence="3">
    <location>
        <begin position="288"/>
        <end position="303"/>
    </location>
</feature>
<organism evidence="4 5">
    <name type="scientific">Saponaria officinalis</name>
    <name type="common">Common soapwort</name>
    <name type="synonym">Lychnis saponaria</name>
    <dbReference type="NCBI Taxonomy" id="3572"/>
    <lineage>
        <taxon>Eukaryota</taxon>
        <taxon>Viridiplantae</taxon>
        <taxon>Streptophyta</taxon>
        <taxon>Embryophyta</taxon>
        <taxon>Tracheophyta</taxon>
        <taxon>Spermatophyta</taxon>
        <taxon>Magnoliopsida</taxon>
        <taxon>eudicotyledons</taxon>
        <taxon>Gunneridae</taxon>
        <taxon>Pentapetalae</taxon>
        <taxon>Caryophyllales</taxon>
        <taxon>Caryophyllaceae</taxon>
        <taxon>Caryophylleae</taxon>
        <taxon>Saponaria</taxon>
    </lineage>
</organism>
<comment type="caution">
    <text evidence="4">The sequence shown here is derived from an EMBL/GenBank/DDBJ whole genome shotgun (WGS) entry which is preliminary data.</text>
</comment>
<dbReference type="PANTHER" id="PTHR47592:SF30">
    <property type="entry name" value="CCHC-TYPE DOMAIN-CONTAINING PROTEIN"/>
    <property type="match status" value="1"/>
</dbReference>
<keyword evidence="1" id="KW-0863">Zinc-finger</keyword>
<dbReference type="PANTHER" id="PTHR47592">
    <property type="entry name" value="PBF68 PROTEIN"/>
    <property type="match status" value="1"/>
</dbReference>
<evidence type="ECO:0000313" key="5">
    <source>
        <dbReference type="Proteomes" id="UP001443914"/>
    </source>
</evidence>
<keyword evidence="1" id="KW-0862">Zinc</keyword>
<dbReference type="InterPro" id="IPR036875">
    <property type="entry name" value="Znf_CCHC_sf"/>
</dbReference>
<dbReference type="Proteomes" id="UP001443914">
    <property type="component" value="Unassembled WGS sequence"/>
</dbReference>
<evidence type="ECO:0000313" key="4">
    <source>
        <dbReference type="EMBL" id="KAK9667858.1"/>
    </source>
</evidence>
<dbReference type="SUPFAM" id="SSF57756">
    <property type="entry name" value="Retrovirus zinc finger-like domains"/>
    <property type="match status" value="1"/>
</dbReference>
<accession>A0AAW1GSU7</accession>
<dbReference type="GO" id="GO:0003676">
    <property type="term" value="F:nucleic acid binding"/>
    <property type="evidence" value="ECO:0007669"/>
    <property type="project" value="InterPro"/>
</dbReference>
<dbReference type="InterPro" id="IPR001878">
    <property type="entry name" value="Znf_CCHC"/>
</dbReference>
<dbReference type="PROSITE" id="PS50158">
    <property type="entry name" value="ZF_CCHC"/>
    <property type="match status" value="1"/>
</dbReference>
<dbReference type="Pfam" id="PF14223">
    <property type="entry name" value="Retrotran_gag_2"/>
    <property type="match status" value="1"/>
</dbReference>
<keyword evidence="5" id="KW-1185">Reference proteome</keyword>